<sequence length="164" mass="19005">MDSEEVVEMRVAMDCPGCERKIRRALYDMEGVHTVTIDKDLQKVVVKGFVDRCEVLKRVKKARKGADYWVDDPALEEVAPGQLYPYSYPYNPYNHHYYYNRYAMPATQPVSYTYSPSQGHHVAPPHTCTCSACTNRYPHLHAPYYHHSYHHGGYENQETPCAIM</sequence>
<gene>
    <name evidence="3" type="ORF">KP509_37G049900</name>
</gene>
<protein>
    <recommendedName>
        <fullName evidence="2">HMA domain-containing protein</fullName>
    </recommendedName>
</protein>
<dbReference type="OMA" id="NKCEEKI"/>
<dbReference type="AlphaFoldDB" id="A0A8T2Q7T8"/>
<feature type="domain" description="HMA" evidence="2">
    <location>
        <begin position="4"/>
        <end position="67"/>
    </location>
</feature>
<accession>A0A8T2Q7T8</accession>
<keyword evidence="1" id="KW-0479">Metal-binding</keyword>
<evidence type="ECO:0000313" key="3">
    <source>
        <dbReference type="EMBL" id="KAH7280042.1"/>
    </source>
</evidence>
<dbReference type="Gene3D" id="3.30.70.100">
    <property type="match status" value="1"/>
</dbReference>
<dbReference type="OrthoDB" id="603535at2759"/>
<dbReference type="EMBL" id="CM035442">
    <property type="protein sequence ID" value="KAH7280042.1"/>
    <property type="molecule type" value="Genomic_DNA"/>
</dbReference>
<reference evidence="3" key="1">
    <citation type="submission" date="2021-08" db="EMBL/GenBank/DDBJ databases">
        <title>WGS assembly of Ceratopteris richardii.</title>
        <authorList>
            <person name="Marchant D.B."/>
            <person name="Chen G."/>
            <person name="Jenkins J."/>
            <person name="Shu S."/>
            <person name="Leebens-Mack J."/>
            <person name="Grimwood J."/>
            <person name="Schmutz J."/>
            <person name="Soltis P."/>
            <person name="Soltis D."/>
            <person name="Chen Z.-H."/>
        </authorList>
    </citation>
    <scope>NUCLEOTIDE SEQUENCE</scope>
    <source>
        <strain evidence="3">Whitten #5841</strain>
        <tissue evidence="3">Leaf</tissue>
    </source>
</reference>
<dbReference type="Proteomes" id="UP000825935">
    <property type="component" value="Chromosome 37"/>
</dbReference>
<proteinExistence type="predicted"/>
<dbReference type="GO" id="GO:0046872">
    <property type="term" value="F:metal ion binding"/>
    <property type="evidence" value="ECO:0007669"/>
    <property type="project" value="UniProtKB-KW"/>
</dbReference>
<evidence type="ECO:0000259" key="2">
    <source>
        <dbReference type="PROSITE" id="PS50846"/>
    </source>
</evidence>
<comment type="caution">
    <text evidence="3">The sequence shown here is derived from an EMBL/GenBank/DDBJ whole genome shotgun (WGS) entry which is preliminary data.</text>
</comment>
<dbReference type="PANTHER" id="PTHR22814:SF351">
    <property type="entry name" value="HEAVY METAL-ASSOCIATED ISOPRENYLATED PLANT PROTEIN 28"/>
    <property type="match status" value="1"/>
</dbReference>
<dbReference type="PROSITE" id="PS50846">
    <property type="entry name" value="HMA_2"/>
    <property type="match status" value="1"/>
</dbReference>
<dbReference type="PANTHER" id="PTHR22814">
    <property type="entry name" value="COPPER TRANSPORT PROTEIN ATOX1-RELATED"/>
    <property type="match status" value="1"/>
</dbReference>
<dbReference type="InterPro" id="IPR036163">
    <property type="entry name" value="HMA_dom_sf"/>
</dbReference>
<evidence type="ECO:0000256" key="1">
    <source>
        <dbReference type="ARBA" id="ARBA00022723"/>
    </source>
</evidence>
<keyword evidence="4" id="KW-1185">Reference proteome</keyword>
<evidence type="ECO:0000313" key="4">
    <source>
        <dbReference type="Proteomes" id="UP000825935"/>
    </source>
</evidence>
<name>A0A8T2Q7T8_CERRI</name>
<dbReference type="CDD" id="cd00371">
    <property type="entry name" value="HMA"/>
    <property type="match status" value="1"/>
</dbReference>
<dbReference type="InterPro" id="IPR006121">
    <property type="entry name" value="HMA_dom"/>
</dbReference>
<organism evidence="3 4">
    <name type="scientific">Ceratopteris richardii</name>
    <name type="common">Triangle waterfern</name>
    <dbReference type="NCBI Taxonomy" id="49495"/>
    <lineage>
        <taxon>Eukaryota</taxon>
        <taxon>Viridiplantae</taxon>
        <taxon>Streptophyta</taxon>
        <taxon>Embryophyta</taxon>
        <taxon>Tracheophyta</taxon>
        <taxon>Polypodiopsida</taxon>
        <taxon>Polypodiidae</taxon>
        <taxon>Polypodiales</taxon>
        <taxon>Pteridineae</taxon>
        <taxon>Pteridaceae</taxon>
        <taxon>Parkerioideae</taxon>
        <taxon>Ceratopteris</taxon>
    </lineage>
</organism>
<dbReference type="Pfam" id="PF00403">
    <property type="entry name" value="HMA"/>
    <property type="match status" value="1"/>
</dbReference>
<dbReference type="SUPFAM" id="SSF55008">
    <property type="entry name" value="HMA, heavy metal-associated domain"/>
    <property type="match status" value="1"/>
</dbReference>